<proteinExistence type="predicted"/>
<reference evidence="1" key="1">
    <citation type="journal article" date="2017" name="Science">
        <title>Giant viruses with an expanded complement of translation system components.</title>
        <authorList>
            <person name="Schulz F."/>
            <person name="Yutin N."/>
            <person name="Ivanova N.N."/>
            <person name="Ortega D.R."/>
            <person name="Lee T.K."/>
            <person name="Vierheilig J."/>
            <person name="Daims H."/>
            <person name="Horn M."/>
            <person name="Wagner M."/>
            <person name="Jensen G.J."/>
            <person name="Kyrpides N.C."/>
            <person name="Koonin E.V."/>
            <person name="Woyke T."/>
        </authorList>
    </citation>
    <scope>NUCLEOTIDE SEQUENCE</scope>
    <source>
        <strain evidence="1">HKV1</strain>
    </source>
</reference>
<evidence type="ECO:0000313" key="1">
    <source>
        <dbReference type="EMBL" id="ARF10188.1"/>
    </source>
</evidence>
<sequence>MIYDTNDIEAQLIPTNATIAYITHHRSKDGTIKLYKAKMLLNTDKMNNLEIKETQETIISPYIFKVSCYYQKRYITFNILFNDLKKIKY</sequence>
<accession>A0A1V0SEX5</accession>
<name>A0A1V0SEX5_9VIRU</name>
<organism evidence="1">
    <name type="scientific">Hokovirus HKV1</name>
    <dbReference type="NCBI Taxonomy" id="1977638"/>
    <lineage>
        <taxon>Viruses</taxon>
        <taxon>Varidnaviria</taxon>
        <taxon>Bamfordvirae</taxon>
        <taxon>Nucleocytoviricota</taxon>
        <taxon>Megaviricetes</taxon>
        <taxon>Imitervirales</taxon>
        <taxon>Mimiviridae</taxon>
        <taxon>Klosneuvirinae</taxon>
        <taxon>Hokovirus</taxon>
    </lineage>
</organism>
<gene>
    <name evidence="1" type="ORF">Hokovirus_1_67</name>
</gene>
<protein>
    <submittedName>
        <fullName evidence="1">Uncharacterized protein</fullName>
    </submittedName>
</protein>
<dbReference type="EMBL" id="KY684103">
    <property type="protein sequence ID" value="ARF10188.1"/>
    <property type="molecule type" value="Genomic_DNA"/>
</dbReference>